<dbReference type="Gene3D" id="3.40.50.1980">
    <property type="entry name" value="Nitrogenase molybdenum iron protein domain"/>
    <property type="match status" value="2"/>
</dbReference>
<evidence type="ECO:0000256" key="1">
    <source>
        <dbReference type="SAM" id="MobiDB-lite"/>
    </source>
</evidence>
<reference evidence="4" key="1">
    <citation type="journal article" date="2019" name="Int. J. Syst. Evol. Microbiol.">
        <title>The Global Catalogue of Microorganisms (GCM) 10K type strain sequencing project: providing services to taxonomists for standard genome sequencing and annotation.</title>
        <authorList>
            <consortium name="The Broad Institute Genomics Platform"/>
            <consortium name="The Broad Institute Genome Sequencing Center for Infectious Disease"/>
            <person name="Wu L."/>
            <person name="Ma J."/>
        </authorList>
    </citation>
    <scope>NUCLEOTIDE SEQUENCE [LARGE SCALE GENOMIC DNA]</scope>
    <source>
        <strain evidence="4">KACC 11588</strain>
    </source>
</reference>
<dbReference type="PANTHER" id="PTHR30535:SF4">
    <property type="entry name" value="HEMIN-BINDING PERIPLASMIC PROTEIN HMUT"/>
    <property type="match status" value="1"/>
</dbReference>
<dbReference type="PROSITE" id="PS50983">
    <property type="entry name" value="FE_B12_PBP"/>
    <property type="match status" value="1"/>
</dbReference>
<evidence type="ECO:0000313" key="3">
    <source>
        <dbReference type="EMBL" id="MFC5566617.1"/>
    </source>
</evidence>
<accession>A0ABW0SCC4</accession>
<dbReference type="SUPFAM" id="SSF53807">
    <property type="entry name" value="Helical backbone' metal receptor"/>
    <property type="match status" value="1"/>
</dbReference>
<proteinExistence type="predicted"/>
<feature type="domain" description="Fe/B12 periplasmic-binding" evidence="2">
    <location>
        <begin position="1"/>
        <end position="147"/>
    </location>
</feature>
<protein>
    <submittedName>
        <fullName evidence="3">ABC transporter substrate-binding protein</fullName>
    </submittedName>
</protein>
<dbReference type="Pfam" id="PF01497">
    <property type="entry name" value="Peripla_BP_2"/>
    <property type="match status" value="1"/>
</dbReference>
<dbReference type="InterPro" id="IPR002491">
    <property type="entry name" value="ABC_transptr_periplasmic_BD"/>
</dbReference>
<evidence type="ECO:0000313" key="4">
    <source>
        <dbReference type="Proteomes" id="UP001596056"/>
    </source>
</evidence>
<dbReference type="Proteomes" id="UP001596056">
    <property type="component" value="Unassembled WGS sequence"/>
</dbReference>
<dbReference type="EMBL" id="JBHSNA010000006">
    <property type="protein sequence ID" value="MFC5566617.1"/>
    <property type="molecule type" value="Genomic_DNA"/>
</dbReference>
<name>A0ABW0SCC4_9RHOB</name>
<keyword evidence="4" id="KW-1185">Reference proteome</keyword>
<sequence>MNPEGILSIEPEQILAEAGAGPAETVELMQTAEIPWMEVPEAAEGAGLLEKIAVVGEALGVPDRPRSLAAEVEAELAKAQAAATPEVERPRVIFVLSVQGRRIMGGSRGTATDGIIALAGGVNALKTSKATSRSPTRRSRQQRRTRS</sequence>
<dbReference type="InterPro" id="IPR050902">
    <property type="entry name" value="ABC_Transporter_SBP"/>
</dbReference>
<feature type="compositionally biased region" description="Basic residues" evidence="1">
    <location>
        <begin position="135"/>
        <end position="147"/>
    </location>
</feature>
<dbReference type="RefSeq" id="WP_209840786.1">
    <property type="nucleotide sequence ID" value="NZ_JAGGJP010000008.1"/>
</dbReference>
<dbReference type="PANTHER" id="PTHR30535">
    <property type="entry name" value="VITAMIN B12-BINDING PROTEIN"/>
    <property type="match status" value="1"/>
</dbReference>
<evidence type="ECO:0000259" key="2">
    <source>
        <dbReference type="PROSITE" id="PS50983"/>
    </source>
</evidence>
<organism evidence="3 4">
    <name type="scientific">Rubellimicrobium aerolatum</name>
    <dbReference type="NCBI Taxonomy" id="490979"/>
    <lineage>
        <taxon>Bacteria</taxon>
        <taxon>Pseudomonadati</taxon>
        <taxon>Pseudomonadota</taxon>
        <taxon>Alphaproteobacteria</taxon>
        <taxon>Rhodobacterales</taxon>
        <taxon>Roseobacteraceae</taxon>
        <taxon>Rubellimicrobium</taxon>
    </lineage>
</organism>
<gene>
    <name evidence="3" type="ORF">ACFPOC_09320</name>
</gene>
<comment type="caution">
    <text evidence="3">The sequence shown here is derived from an EMBL/GenBank/DDBJ whole genome shotgun (WGS) entry which is preliminary data.</text>
</comment>
<feature type="region of interest" description="Disordered" evidence="1">
    <location>
        <begin position="126"/>
        <end position="147"/>
    </location>
</feature>